<dbReference type="InterPro" id="IPR000644">
    <property type="entry name" value="CBS_dom"/>
</dbReference>
<feature type="domain" description="Cyclic nucleotide-binding" evidence="3">
    <location>
        <begin position="52"/>
        <end position="112"/>
    </location>
</feature>
<dbReference type="PANTHER" id="PTHR43080">
    <property type="entry name" value="CBS DOMAIN-CONTAINING PROTEIN CBSX3, MITOCHONDRIAL"/>
    <property type="match status" value="1"/>
</dbReference>
<feature type="domain" description="CBS" evidence="4">
    <location>
        <begin position="218"/>
        <end position="274"/>
    </location>
</feature>
<dbReference type="InterPro" id="IPR014710">
    <property type="entry name" value="RmlC-like_jellyroll"/>
</dbReference>
<dbReference type="InterPro" id="IPR018490">
    <property type="entry name" value="cNMP-bd_dom_sf"/>
</dbReference>
<dbReference type="SUPFAM" id="SSF54631">
    <property type="entry name" value="CBS-domain pair"/>
    <property type="match status" value="1"/>
</dbReference>
<dbReference type="Gene3D" id="2.60.120.10">
    <property type="entry name" value="Jelly Rolls"/>
    <property type="match status" value="1"/>
</dbReference>
<dbReference type="InterPro" id="IPR043519">
    <property type="entry name" value="NT_sf"/>
</dbReference>
<feature type="domain" description="CBS" evidence="4">
    <location>
        <begin position="153"/>
        <end position="214"/>
    </location>
</feature>
<keyword evidence="6" id="KW-1185">Reference proteome</keyword>
<sequence length="621" mass="69765">MGDPAKTQLSTLPLLRDLPDADRAALQAIGNRYRLEGDTTLFREGDNYPGRLYLLIEGQIEIRRQDGLQFEAAPGELLGLSNYLDKSPYHSTATALTPVELLEIPDAALKQLESSHPAIADLISRTIAERIRTRSWRTQVEQGPLAQPVRTIMKSPLSTCHTGLSLREAFLVMQERKIGSLGVLDNNDELFGVLTYAGLAEALALKGAGPGHPLDKAACDTPRTIAATAPVWQAHDLLSSYNTKYLIVTEETRPVGLVSQTDLLRSLINADNSLLERIDQSRTLDECRQHYDNLYQYASQCQQTNRYASQAVRLLSHAHLRLQRRVVELTLDEMASEHGPPPCRYALLIMGSGGRQEMLLNPDQDNGLIIDDRDGTPDAATLKWFEHFAEKLNPNLDQAGYILCPGDIMARNPMFRKTLSQWQQQFTHLVNKPNLKGAVWSNIVFDFDTLYGDDSLTYTLRSHLLNALQDNTRLLDYMVEHDAEGKPAIGLFNRLVTSDTEQDRGSIDIKRNGLRIIADAARVYALANGITQCNTLDRLKALVHRGVLSADLVDAVSFAYEELLDMILQNQIRQKRTQQPLDKRIYPEQLTDQVRSMLRMSMRAIKRLQDRLQGQFGRAAF</sequence>
<dbReference type="PANTHER" id="PTHR43080:SF2">
    <property type="entry name" value="CBS DOMAIN-CONTAINING PROTEIN"/>
    <property type="match status" value="1"/>
</dbReference>
<evidence type="ECO:0000259" key="4">
    <source>
        <dbReference type="PROSITE" id="PS51371"/>
    </source>
</evidence>
<dbReference type="PROSITE" id="PS50042">
    <property type="entry name" value="CNMP_BINDING_3"/>
    <property type="match status" value="1"/>
</dbReference>
<gene>
    <name evidence="5" type="ORF">EDC23_0963</name>
</gene>
<dbReference type="InterPro" id="IPR000595">
    <property type="entry name" value="cNMP-bd_dom"/>
</dbReference>
<dbReference type="SMART" id="SM00116">
    <property type="entry name" value="CBS"/>
    <property type="match status" value="2"/>
</dbReference>
<dbReference type="Gene3D" id="3.10.580.10">
    <property type="entry name" value="CBS-domain"/>
    <property type="match status" value="1"/>
</dbReference>
<dbReference type="Proteomes" id="UP000294914">
    <property type="component" value="Unassembled WGS sequence"/>
</dbReference>
<dbReference type="Pfam" id="PF10335">
    <property type="entry name" value="DUF294_C"/>
    <property type="match status" value="1"/>
</dbReference>
<organism evidence="5 6">
    <name type="scientific">Thiohalophilus thiocyanatoxydans</name>
    <dbReference type="NCBI Taxonomy" id="381308"/>
    <lineage>
        <taxon>Bacteria</taxon>
        <taxon>Pseudomonadati</taxon>
        <taxon>Pseudomonadota</taxon>
        <taxon>Gammaproteobacteria</taxon>
        <taxon>Thiohalomonadales</taxon>
        <taxon>Thiohalophilaceae</taxon>
        <taxon>Thiohalophilus</taxon>
    </lineage>
</organism>
<keyword evidence="1 2" id="KW-0129">CBS domain</keyword>
<dbReference type="Pfam" id="PF03445">
    <property type="entry name" value="DUF294"/>
    <property type="match status" value="1"/>
</dbReference>
<evidence type="ECO:0000313" key="5">
    <source>
        <dbReference type="EMBL" id="TDY02588.1"/>
    </source>
</evidence>
<dbReference type="InterPro" id="IPR046342">
    <property type="entry name" value="CBS_dom_sf"/>
</dbReference>
<evidence type="ECO:0000256" key="1">
    <source>
        <dbReference type="ARBA" id="ARBA00023122"/>
    </source>
</evidence>
<dbReference type="SMART" id="SM00100">
    <property type="entry name" value="cNMP"/>
    <property type="match status" value="1"/>
</dbReference>
<protein>
    <submittedName>
        <fullName evidence="5">Cyclic nucleotide-binding protein</fullName>
    </submittedName>
</protein>
<evidence type="ECO:0000256" key="2">
    <source>
        <dbReference type="PROSITE-ProRule" id="PRU00703"/>
    </source>
</evidence>
<dbReference type="CDD" id="cd05401">
    <property type="entry name" value="NT_GlnE_GlnD_like"/>
    <property type="match status" value="1"/>
</dbReference>
<name>A0A4R8IPX0_9GAMM</name>
<dbReference type="EMBL" id="SOQX01000002">
    <property type="protein sequence ID" value="TDY02588.1"/>
    <property type="molecule type" value="Genomic_DNA"/>
</dbReference>
<evidence type="ECO:0000313" key="6">
    <source>
        <dbReference type="Proteomes" id="UP000294914"/>
    </source>
</evidence>
<dbReference type="PROSITE" id="PS51371">
    <property type="entry name" value="CBS"/>
    <property type="match status" value="2"/>
</dbReference>
<reference evidence="5 6" key="1">
    <citation type="submission" date="2019-03" db="EMBL/GenBank/DDBJ databases">
        <title>Genomic Encyclopedia of Type Strains, Phase IV (KMG-IV): sequencing the most valuable type-strain genomes for metagenomic binning, comparative biology and taxonomic classification.</title>
        <authorList>
            <person name="Goeker M."/>
        </authorList>
    </citation>
    <scope>NUCLEOTIDE SEQUENCE [LARGE SCALE GENOMIC DNA]</scope>
    <source>
        <strain evidence="5 6">DSM 16326</strain>
    </source>
</reference>
<proteinExistence type="predicted"/>
<evidence type="ECO:0000259" key="3">
    <source>
        <dbReference type="PROSITE" id="PS50042"/>
    </source>
</evidence>
<dbReference type="InterPro" id="IPR051257">
    <property type="entry name" value="Diverse_CBS-Domain"/>
</dbReference>
<dbReference type="InterPro" id="IPR018821">
    <property type="entry name" value="DUF294_put_nucleoTrafse_sb-bd"/>
</dbReference>
<dbReference type="CDD" id="cd00038">
    <property type="entry name" value="CAP_ED"/>
    <property type="match status" value="1"/>
</dbReference>
<dbReference type="GO" id="GO:0008773">
    <property type="term" value="F:[protein-PII] uridylyltransferase activity"/>
    <property type="evidence" value="ECO:0007669"/>
    <property type="project" value="InterPro"/>
</dbReference>
<dbReference type="SUPFAM" id="SSF51206">
    <property type="entry name" value="cAMP-binding domain-like"/>
    <property type="match status" value="1"/>
</dbReference>
<dbReference type="AlphaFoldDB" id="A0A4R8IPX0"/>
<accession>A0A4R8IPX0</accession>
<dbReference type="Pfam" id="PF00027">
    <property type="entry name" value="cNMP_binding"/>
    <property type="match status" value="1"/>
</dbReference>
<comment type="caution">
    <text evidence="5">The sequence shown here is derived from an EMBL/GenBank/DDBJ whole genome shotgun (WGS) entry which is preliminary data.</text>
</comment>
<dbReference type="InterPro" id="IPR005105">
    <property type="entry name" value="GlnD_Uridyltrans_N"/>
</dbReference>
<dbReference type="Pfam" id="PF00571">
    <property type="entry name" value="CBS"/>
    <property type="match status" value="2"/>
</dbReference>
<dbReference type="SUPFAM" id="SSF81301">
    <property type="entry name" value="Nucleotidyltransferase"/>
    <property type="match status" value="1"/>
</dbReference>